<protein>
    <recommendedName>
        <fullName evidence="3">Deacetylase sirtuin-type domain-containing protein</fullName>
    </recommendedName>
</protein>
<evidence type="ECO:0008006" key="3">
    <source>
        <dbReference type="Google" id="ProtNLM"/>
    </source>
</evidence>
<reference evidence="1" key="1">
    <citation type="submission" date="2021-02" db="EMBL/GenBank/DDBJ databases">
        <authorList>
            <person name="Nieuwenhuis M."/>
            <person name="Van De Peppel L.J.J."/>
        </authorList>
    </citation>
    <scope>NUCLEOTIDE SEQUENCE</scope>
    <source>
        <strain evidence="1">D49</strain>
    </source>
</reference>
<evidence type="ECO:0000313" key="1">
    <source>
        <dbReference type="EMBL" id="KAG5638140.1"/>
    </source>
</evidence>
<comment type="caution">
    <text evidence="1">The sequence shown here is derived from an EMBL/GenBank/DDBJ whole genome shotgun (WGS) entry which is preliminary data.</text>
</comment>
<organism evidence="1 2">
    <name type="scientific">Sphagnurus paluster</name>
    <dbReference type="NCBI Taxonomy" id="117069"/>
    <lineage>
        <taxon>Eukaryota</taxon>
        <taxon>Fungi</taxon>
        <taxon>Dikarya</taxon>
        <taxon>Basidiomycota</taxon>
        <taxon>Agaricomycotina</taxon>
        <taxon>Agaricomycetes</taxon>
        <taxon>Agaricomycetidae</taxon>
        <taxon>Agaricales</taxon>
        <taxon>Tricholomatineae</taxon>
        <taxon>Lyophyllaceae</taxon>
        <taxon>Sphagnurus</taxon>
    </lineage>
</organism>
<name>A0A9P7FZL2_9AGAR</name>
<reference evidence="1" key="2">
    <citation type="submission" date="2021-10" db="EMBL/GenBank/DDBJ databases">
        <title>Phylogenomics reveals ancestral predisposition of the termite-cultivated fungus Termitomyces towards a domesticated lifestyle.</title>
        <authorList>
            <person name="Auxier B."/>
            <person name="Grum-Grzhimaylo A."/>
            <person name="Cardenas M.E."/>
            <person name="Lodge J.D."/>
            <person name="Laessoe T."/>
            <person name="Pedersen O."/>
            <person name="Smith M.E."/>
            <person name="Kuyper T.W."/>
            <person name="Franco-Molano E.A."/>
            <person name="Baroni T.J."/>
            <person name="Aanen D.K."/>
        </authorList>
    </citation>
    <scope>NUCLEOTIDE SEQUENCE</scope>
    <source>
        <strain evidence="1">D49</strain>
    </source>
</reference>
<accession>A0A9P7FZL2</accession>
<gene>
    <name evidence="1" type="ORF">H0H81_001659</name>
</gene>
<evidence type="ECO:0000313" key="2">
    <source>
        <dbReference type="Proteomes" id="UP000717328"/>
    </source>
</evidence>
<keyword evidence="2" id="KW-1185">Reference proteome</keyword>
<proteinExistence type="predicted"/>
<dbReference type="Proteomes" id="UP000717328">
    <property type="component" value="Unassembled WGS sequence"/>
</dbReference>
<dbReference type="OrthoDB" id="424302at2759"/>
<dbReference type="AlphaFoldDB" id="A0A9P7FZL2"/>
<dbReference type="EMBL" id="JABCKI010005779">
    <property type="protein sequence ID" value="KAG5638140.1"/>
    <property type="molecule type" value="Genomic_DNA"/>
</dbReference>
<sequence>METLLKYALELKKPVMLLNVGPSRADASPDVIKIDMPSGTILRDVARTVIGSRALEDPIVAQMLSSGVFKPPPSDE</sequence>